<feature type="chain" id="PRO_5041457910" evidence="1">
    <location>
        <begin position="18"/>
        <end position="137"/>
    </location>
</feature>
<accession>A0AA36G573</accession>
<gene>
    <name evidence="2" type="ORF">MSPICULIGERA_LOCUS16872</name>
</gene>
<dbReference type="EMBL" id="CATQJA010002654">
    <property type="protein sequence ID" value="CAJ0578628.1"/>
    <property type="molecule type" value="Genomic_DNA"/>
</dbReference>
<reference evidence="2" key="1">
    <citation type="submission" date="2023-06" db="EMBL/GenBank/DDBJ databases">
        <authorList>
            <person name="Delattre M."/>
        </authorList>
    </citation>
    <scope>NUCLEOTIDE SEQUENCE</scope>
    <source>
        <strain evidence="2">AF72</strain>
    </source>
</reference>
<organism evidence="2 3">
    <name type="scientific">Mesorhabditis spiculigera</name>
    <dbReference type="NCBI Taxonomy" id="96644"/>
    <lineage>
        <taxon>Eukaryota</taxon>
        <taxon>Metazoa</taxon>
        <taxon>Ecdysozoa</taxon>
        <taxon>Nematoda</taxon>
        <taxon>Chromadorea</taxon>
        <taxon>Rhabditida</taxon>
        <taxon>Rhabditina</taxon>
        <taxon>Rhabditomorpha</taxon>
        <taxon>Rhabditoidea</taxon>
        <taxon>Rhabditidae</taxon>
        <taxon>Mesorhabditinae</taxon>
        <taxon>Mesorhabditis</taxon>
    </lineage>
</organism>
<dbReference type="AlphaFoldDB" id="A0AA36G573"/>
<keyword evidence="1" id="KW-0732">Signal</keyword>
<comment type="caution">
    <text evidence="2">The sequence shown here is derived from an EMBL/GenBank/DDBJ whole genome shotgun (WGS) entry which is preliminary data.</text>
</comment>
<feature type="signal peptide" evidence="1">
    <location>
        <begin position="1"/>
        <end position="17"/>
    </location>
</feature>
<keyword evidence="3" id="KW-1185">Reference proteome</keyword>
<evidence type="ECO:0000256" key="1">
    <source>
        <dbReference type="SAM" id="SignalP"/>
    </source>
</evidence>
<proteinExistence type="predicted"/>
<protein>
    <submittedName>
        <fullName evidence="2">Uncharacterized protein</fullName>
    </submittedName>
</protein>
<sequence length="137" mass="14949">MWALLFFLFALCYKVDGLQCWHCVGPDCGTVTGPSAKMIECDDGQACEVTQLVFYDLDLNVSKVQVPIRGCSWATGCMAIVDPTPCLEVPNELGGMGCTTTKCCMLDGCNPATKTLISMILILLAIIYSEINHIRIF</sequence>
<evidence type="ECO:0000313" key="3">
    <source>
        <dbReference type="Proteomes" id="UP001177023"/>
    </source>
</evidence>
<dbReference type="Proteomes" id="UP001177023">
    <property type="component" value="Unassembled WGS sequence"/>
</dbReference>
<evidence type="ECO:0000313" key="2">
    <source>
        <dbReference type="EMBL" id="CAJ0578628.1"/>
    </source>
</evidence>
<name>A0AA36G573_9BILA</name>
<feature type="non-terminal residue" evidence="2">
    <location>
        <position position="1"/>
    </location>
</feature>